<comment type="similarity">
    <text evidence="2">Belongs to the bacterial solute-binding protein 2 family.</text>
</comment>
<evidence type="ECO:0000256" key="1">
    <source>
        <dbReference type="ARBA" id="ARBA00004196"/>
    </source>
</evidence>
<accession>A0A174IX13</accession>
<feature type="compositionally biased region" description="Acidic residues" evidence="4">
    <location>
        <begin position="37"/>
        <end position="50"/>
    </location>
</feature>
<dbReference type="PANTHER" id="PTHR46847:SF1">
    <property type="entry name" value="D-ALLOSE-BINDING PERIPLASMIC PROTEIN-RELATED"/>
    <property type="match status" value="1"/>
</dbReference>
<gene>
    <name evidence="7" type="primary">rbsB_7</name>
    <name evidence="7" type="ORF">ERS852491_03643</name>
</gene>
<proteinExistence type="inferred from homology"/>
<organism evidence="7 8">
    <name type="scientific">Faecalicatena contorta</name>
    <dbReference type="NCBI Taxonomy" id="39482"/>
    <lineage>
        <taxon>Bacteria</taxon>
        <taxon>Bacillati</taxon>
        <taxon>Bacillota</taxon>
        <taxon>Clostridia</taxon>
        <taxon>Lachnospirales</taxon>
        <taxon>Lachnospiraceae</taxon>
        <taxon>Faecalicatena</taxon>
    </lineage>
</organism>
<dbReference type="OrthoDB" id="9814427at2"/>
<dbReference type="InterPro" id="IPR025997">
    <property type="entry name" value="SBP_2_dom"/>
</dbReference>
<evidence type="ECO:0000313" key="8">
    <source>
        <dbReference type="Proteomes" id="UP000095544"/>
    </source>
</evidence>
<dbReference type="GO" id="GO:0030313">
    <property type="term" value="C:cell envelope"/>
    <property type="evidence" value="ECO:0007669"/>
    <property type="project" value="UniProtKB-SubCell"/>
</dbReference>
<dbReference type="AlphaFoldDB" id="A0A174IX13"/>
<feature type="region of interest" description="Disordered" evidence="4">
    <location>
        <begin position="29"/>
        <end position="50"/>
    </location>
</feature>
<evidence type="ECO:0000259" key="6">
    <source>
        <dbReference type="Pfam" id="PF13407"/>
    </source>
</evidence>
<comment type="subcellular location">
    <subcellularLocation>
        <location evidence="1">Cell envelope</location>
    </subcellularLocation>
</comment>
<keyword evidence="3 5" id="KW-0732">Signal</keyword>
<dbReference type="InterPro" id="IPR028082">
    <property type="entry name" value="Peripla_BP_I"/>
</dbReference>
<evidence type="ECO:0000256" key="5">
    <source>
        <dbReference type="SAM" id="SignalP"/>
    </source>
</evidence>
<feature type="signal peptide" evidence="5">
    <location>
        <begin position="1"/>
        <end position="20"/>
    </location>
</feature>
<dbReference type="PANTHER" id="PTHR46847">
    <property type="entry name" value="D-ALLOSE-BINDING PERIPLASMIC PROTEIN-RELATED"/>
    <property type="match status" value="1"/>
</dbReference>
<dbReference type="Proteomes" id="UP000095544">
    <property type="component" value="Unassembled WGS sequence"/>
</dbReference>
<evidence type="ECO:0000256" key="4">
    <source>
        <dbReference type="SAM" id="MobiDB-lite"/>
    </source>
</evidence>
<dbReference type="EMBL" id="CYZU01000041">
    <property type="protein sequence ID" value="CUO89410.1"/>
    <property type="molecule type" value="Genomic_DNA"/>
</dbReference>
<dbReference type="SUPFAM" id="SSF53822">
    <property type="entry name" value="Periplasmic binding protein-like I"/>
    <property type="match status" value="1"/>
</dbReference>
<sequence length="334" mass="36339">MKKKLLSVLLIVLTACLLLAGCKKNVGTPEDNAVQDTETEEGEDEGEEETGYTFGYSCIDMGNPYFDTLKMSIETALSEQEYHLTVKDPGTDVNVQIEQIQEMIEQGVDAVFLCPVDWEKITPALEALKEADIPVINIDTQVKDTDLIDAYVGSDNKNAGFLCGEDLMKQRPDGGRIVILECPSMNSINERITGFEEAIANGGFEVLARADVQGKKENAKSEMKRILAEKPEIDAVMCGNDQVALGVLEAVEEAGRNDILIYGVDGSPGVKSELSKAGTSIAGTGAQSPINIGKKAVETGIAILEGNDYEKEIYEETFFINKDNVEMYGTDGWQ</sequence>
<evidence type="ECO:0000256" key="3">
    <source>
        <dbReference type="ARBA" id="ARBA00022729"/>
    </source>
</evidence>
<feature type="domain" description="Periplasmic binding protein" evidence="6">
    <location>
        <begin position="54"/>
        <end position="307"/>
    </location>
</feature>
<feature type="chain" id="PRO_5038926650" evidence="5">
    <location>
        <begin position="21"/>
        <end position="334"/>
    </location>
</feature>
<evidence type="ECO:0000256" key="2">
    <source>
        <dbReference type="ARBA" id="ARBA00007639"/>
    </source>
</evidence>
<evidence type="ECO:0000313" key="7">
    <source>
        <dbReference type="EMBL" id="CUO89410.1"/>
    </source>
</evidence>
<dbReference type="GO" id="GO:0030246">
    <property type="term" value="F:carbohydrate binding"/>
    <property type="evidence" value="ECO:0007669"/>
    <property type="project" value="UniProtKB-ARBA"/>
</dbReference>
<dbReference type="RefSeq" id="WP_050642565.1">
    <property type="nucleotide sequence ID" value="NZ_CABKUE010000009.1"/>
</dbReference>
<dbReference type="PROSITE" id="PS51257">
    <property type="entry name" value="PROKAR_LIPOPROTEIN"/>
    <property type="match status" value="1"/>
</dbReference>
<reference evidence="7 8" key="1">
    <citation type="submission" date="2015-09" db="EMBL/GenBank/DDBJ databases">
        <authorList>
            <consortium name="Pathogen Informatics"/>
        </authorList>
    </citation>
    <scope>NUCLEOTIDE SEQUENCE [LARGE SCALE GENOMIC DNA]</scope>
    <source>
        <strain evidence="7 8">2789STDY5834876</strain>
    </source>
</reference>
<dbReference type="Pfam" id="PF13407">
    <property type="entry name" value="Peripla_BP_4"/>
    <property type="match status" value="1"/>
</dbReference>
<dbReference type="CDD" id="cd19971">
    <property type="entry name" value="PBP1_ABC_sugar_binding-like"/>
    <property type="match status" value="1"/>
</dbReference>
<dbReference type="STRING" id="39482.ERS852491_03643"/>
<dbReference type="Gene3D" id="3.40.50.2300">
    <property type="match status" value="2"/>
</dbReference>
<name>A0A174IX13_9FIRM</name>
<protein>
    <submittedName>
        <fullName evidence="7">D-ribose-binding periplasmic protein</fullName>
    </submittedName>
</protein>